<sequence>RSLTPTNKRLTLLASQKSHQTSSIDGRGTLVVHPCKCELMSDGRNMMMAWIE</sequence>
<name>A0A5N7DHP6_9EURO</name>
<accession>A0A5N7DHP6</accession>
<evidence type="ECO:0000313" key="1">
    <source>
        <dbReference type="EMBL" id="KAE8405098.1"/>
    </source>
</evidence>
<protein>
    <submittedName>
        <fullName evidence="1">Uncharacterized protein</fullName>
    </submittedName>
</protein>
<evidence type="ECO:0000313" key="2">
    <source>
        <dbReference type="Proteomes" id="UP000325579"/>
    </source>
</evidence>
<gene>
    <name evidence="1" type="ORF">BDV37DRAFT_246367</name>
</gene>
<proteinExistence type="predicted"/>
<dbReference type="GeneID" id="43666444"/>
<keyword evidence="2" id="KW-1185">Reference proteome</keyword>
<feature type="non-terminal residue" evidence="1">
    <location>
        <position position="1"/>
    </location>
</feature>
<organism evidence="1 2">
    <name type="scientific">Aspergillus pseudonomiae</name>
    <dbReference type="NCBI Taxonomy" id="1506151"/>
    <lineage>
        <taxon>Eukaryota</taxon>
        <taxon>Fungi</taxon>
        <taxon>Dikarya</taxon>
        <taxon>Ascomycota</taxon>
        <taxon>Pezizomycotina</taxon>
        <taxon>Eurotiomycetes</taxon>
        <taxon>Eurotiomycetidae</taxon>
        <taxon>Eurotiales</taxon>
        <taxon>Aspergillaceae</taxon>
        <taxon>Aspergillus</taxon>
        <taxon>Aspergillus subgen. Circumdati</taxon>
    </lineage>
</organism>
<dbReference type="AlphaFoldDB" id="A0A5N7DHP6"/>
<dbReference type="Proteomes" id="UP000325579">
    <property type="component" value="Unassembled WGS sequence"/>
</dbReference>
<dbReference type="RefSeq" id="XP_031942417.1">
    <property type="nucleotide sequence ID" value="XM_032081753.1"/>
</dbReference>
<dbReference type="EMBL" id="ML736763">
    <property type="protein sequence ID" value="KAE8405098.1"/>
    <property type="molecule type" value="Genomic_DNA"/>
</dbReference>
<reference evidence="1 2" key="1">
    <citation type="submission" date="2019-04" db="EMBL/GenBank/DDBJ databases">
        <authorList>
            <consortium name="DOE Joint Genome Institute"/>
            <person name="Mondo S."/>
            <person name="Kjaerbolling I."/>
            <person name="Vesth T."/>
            <person name="Frisvad J.C."/>
            <person name="Nybo J.L."/>
            <person name="Theobald S."/>
            <person name="Kildgaard S."/>
            <person name="Isbrandt T."/>
            <person name="Kuo A."/>
            <person name="Sato A."/>
            <person name="Lyhne E.K."/>
            <person name="Kogle M.E."/>
            <person name="Wiebenga A."/>
            <person name="Kun R.S."/>
            <person name="Lubbers R.J."/>
            <person name="Makela M.R."/>
            <person name="Barry K."/>
            <person name="Chovatia M."/>
            <person name="Clum A."/>
            <person name="Daum C."/>
            <person name="Haridas S."/>
            <person name="He G."/>
            <person name="LaButti K."/>
            <person name="Lipzen A."/>
            <person name="Riley R."/>
            <person name="Salamov A."/>
            <person name="Simmons B.A."/>
            <person name="Magnuson J.K."/>
            <person name="Henrissat B."/>
            <person name="Mortensen U.H."/>
            <person name="Larsen T.O."/>
            <person name="Devries R.P."/>
            <person name="Grigoriev I.V."/>
            <person name="Machida M."/>
            <person name="Baker S.E."/>
            <person name="Andersen M.R."/>
            <person name="Cantor M.N."/>
            <person name="Hua S.X."/>
        </authorList>
    </citation>
    <scope>NUCLEOTIDE SEQUENCE [LARGE SCALE GENOMIC DNA]</scope>
    <source>
        <strain evidence="1 2">CBS 119388</strain>
    </source>
</reference>
<dbReference type="OrthoDB" id="10474946at2759"/>